<reference evidence="5" key="3">
    <citation type="journal article" date="2020" name="Syst. Appl. Microbiol.">
        <title>Clarifying the taxonomy of the causal agent of bacterial leaf spot of lettuce through a polyphasic approach reveals that Xanthomonas cynarae Trebaol et al. 2000 emend. Timilsina et al. 2019 is a later heterotypic synonym of Xanthomonas hortorum Vauterin et al. 1995.</title>
        <authorList>
            <person name="Moriniere L."/>
            <person name="Burlet A."/>
            <person name="Rosenthal E.R."/>
            <person name="Nesme X."/>
            <person name="Portier P."/>
            <person name="Bull C.T."/>
            <person name="Lavire C."/>
            <person name="Fischer-Le Saux M."/>
            <person name="Bertolla F."/>
        </authorList>
    </citation>
    <scope>NUCLEOTIDE SEQUENCE</scope>
    <source>
        <strain evidence="5">CFBP2533</strain>
    </source>
</reference>
<reference evidence="4" key="4">
    <citation type="submission" date="2020-07" db="EMBL/GenBank/DDBJ databases">
        <authorList>
            <person name="Pothier F. J."/>
        </authorList>
    </citation>
    <scope>NUCLEOTIDE SEQUENCE</scope>
    <source>
        <strain evidence="4">CFBP 2533</strain>
    </source>
</reference>
<dbReference type="InterPro" id="IPR008254">
    <property type="entry name" value="Flavodoxin/NO_synth"/>
</dbReference>
<dbReference type="EMBL" id="LR828261">
    <property type="protein sequence ID" value="CAD0335243.1"/>
    <property type="molecule type" value="Genomic_DNA"/>
</dbReference>
<reference evidence="6" key="2">
    <citation type="journal article" date="2020" name="Syst. Appl. Microbiol.">
        <title>Clarifying the taxonomy of the causal agent of bacterial leaf spot of lettuce through a polyphasic approach reveals that Xanthomonas cynarae Trebaol et al. 2000 emend. Timilsina et al. 2019 is a later heterotypic synonym of Xanthomonas hortorum Vauterin et al. 1995.</title>
        <authorList>
            <person name="Moriniere L."/>
            <person name="Burlet A."/>
            <person name="Rosenthal E.R."/>
            <person name="Nesme X."/>
            <person name="Portier P."/>
            <person name="Bull C.T."/>
            <person name="Lavire C."/>
            <person name="Fischer-Le Saux M."/>
            <person name="Bertolla F."/>
        </authorList>
    </citation>
    <scope>NUCLEOTIDE SEQUENCE [LARGE SCALE GENOMIC DNA]</scope>
    <source>
        <strain evidence="6">CFBP2533</strain>
    </source>
</reference>
<evidence type="ECO:0000313" key="4">
    <source>
        <dbReference type="EMBL" id="CAD0335243.1"/>
    </source>
</evidence>
<evidence type="ECO:0000256" key="2">
    <source>
        <dbReference type="ARBA" id="ARBA00022643"/>
    </source>
</evidence>
<dbReference type="InterPro" id="IPR029039">
    <property type="entry name" value="Flavoprotein-like_sf"/>
</dbReference>
<keyword evidence="1" id="KW-0285">Flavoprotein</keyword>
<organism evidence="4">
    <name type="scientific">Xanthomonas hortorum pv. pelargonii</name>
    <dbReference type="NCBI Taxonomy" id="453602"/>
    <lineage>
        <taxon>Bacteria</taxon>
        <taxon>Pseudomonadati</taxon>
        <taxon>Pseudomonadota</taxon>
        <taxon>Gammaproteobacteria</taxon>
        <taxon>Lysobacterales</taxon>
        <taxon>Lysobacteraceae</taxon>
        <taxon>Xanthomonas</taxon>
    </lineage>
</organism>
<dbReference type="RefSeq" id="WP_233366360.1">
    <property type="nucleotide sequence ID" value="NZ_CP098604.1"/>
</dbReference>
<dbReference type="EMBL" id="LR828261">
    <property type="protein sequence ID" value="CAD0335248.1"/>
    <property type="molecule type" value="Genomic_DNA"/>
</dbReference>
<dbReference type="GO" id="GO:0010181">
    <property type="term" value="F:FMN binding"/>
    <property type="evidence" value="ECO:0007669"/>
    <property type="project" value="InterPro"/>
</dbReference>
<dbReference type="AlphaFoldDB" id="A0A6V7DIT1"/>
<sequence length="53" mass="5663">MSNTVVVYFSGYGHTKRVAEAAAEGAHAALIEIDGEGNIPEAAWQQFDTPRVS</sequence>
<protein>
    <submittedName>
        <fullName evidence="4">Flavodoxin FldP</fullName>
    </submittedName>
    <submittedName>
        <fullName evidence="5">NADPH-dependent FMN reductase</fullName>
    </submittedName>
</protein>
<evidence type="ECO:0000313" key="5">
    <source>
        <dbReference type="EMBL" id="NMI21389.1"/>
    </source>
</evidence>
<reference evidence="5" key="1">
    <citation type="submission" date="2019-03" db="EMBL/GenBank/DDBJ databases">
        <authorList>
            <person name="Moriniere L."/>
            <person name="Burlet A."/>
            <person name="Rosenthal E."/>
            <person name="Portier P."/>
            <person name="Lavire C."/>
            <person name="Nesme X."/>
            <person name="Bull C.T."/>
            <person name="Le Saux M."/>
            <person name="Bertolla F."/>
        </authorList>
    </citation>
    <scope>NUCLEOTIDE SEQUENCE</scope>
    <source>
        <strain evidence="5">CFBP2533</strain>
    </source>
</reference>
<accession>A0A6V7DIT1</accession>
<evidence type="ECO:0000313" key="6">
    <source>
        <dbReference type="Proteomes" id="UP000548771"/>
    </source>
</evidence>
<dbReference type="PROSITE" id="PS50902">
    <property type="entry name" value="FLAVODOXIN_LIKE"/>
    <property type="match status" value="1"/>
</dbReference>
<proteinExistence type="predicted"/>
<keyword evidence="2" id="KW-0288">FMN</keyword>
<gene>
    <name evidence="4" type="primary">fldP_1</name>
    <name evidence="4" type="ORF">CFBP2533_24260</name>
    <name evidence="5" type="ORF">E1J24_05800</name>
</gene>
<evidence type="ECO:0000259" key="3">
    <source>
        <dbReference type="PROSITE" id="PS50902"/>
    </source>
</evidence>
<dbReference type="Gene3D" id="3.40.50.360">
    <property type="match status" value="1"/>
</dbReference>
<evidence type="ECO:0000256" key="1">
    <source>
        <dbReference type="ARBA" id="ARBA00022630"/>
    </source>
</evidence>
<name>A0A6V7DIT1_9XANT</name>
<dbReference type="EMBL" id="SMDX01000004">
    <property type="protein sequence ID" value="NMI21389.1"/>
    <property type="molecule type" value="Genomic_DNA"/>
</dbReference>
<dbReference type="SUPFAM" id="SSF52218">
    <property type="entry name" value="Flavoproteins"/>
    <property type="match status" value="1"/>
</dbReference>
<feature type="domain" description="Flavodoxin-like" evidence="3">
    <location>
        <begin position="4"/>
        <end position="53"/>
    </location>
</feature>
<dbReference type="Proteomes" id="UP000548771">
    <property type="component" value="Unassembled WGS sequence"/>
</dbReference>